<evidence type="ECO:0000313" key="2">
    <source>
        <dbReference type="Proteomes" id="UP000195540"/>
    </source>
</evidence>
<sequence length="71" mass="8147">MALNIVVAFDLLKSVINLKKIKSMIISKRYVTKPATLYIVKKIKHLFSKSDILAERIKLKCLRNIFTGLVD</sequence>
<dbReference type="AlphaFoldDB" id="A0AAJ4V1U1"/>
<evidence type="ECO:0000313" key="1">
    <source>
        <dbReference type="EMBL" id="ARX36024.1"/>
    </source>
</evidence>
<organism evidence="1 2">
    <name type="scientific">Proteus mirabilis</name>
    <dbReference type="NCBI Taxonomy" id="584"/>
    <lineage>
        <taxon>Bacteria</taxon>
        <taxon>Pseudomonadati</taxon>
        <taxon>Pseudomonadota</taxon>
        <taxon>Gammaproteobacteria</taxon>
        <taxon>Enterobacterales</taxon>
        <taxon>Morganellaceae</taxon>
        <taxon>Proteus</taxon>
    </lineage>
</organism>
<dbReference type="Proteomes" id="UP000195540">
    <property type="component" value="Chromosome"/>
</dbReference>
<name>A0AAJ4V1U1_PROMI</name>
<proteinExistence type="predicted"/>
<accession>A0AAJ4V1U1</accession>
<dbReference type="EMBL" id="CP021694">
    <property type="protein sequence ID" value="ARX36024.1"/>
    <property type="molecule type" value="Genomic_DNA"/>
</dbReference>
<dbReference type="KEGG" id="pvl:AOB99_03855"/>
<protein>
    <submittedName>
        <fullName evidence="1">Uncharacterized protein</fullName>
    </submittedName>
</protein>
<gene>
    <name evidence="1" type="ORF">AM402_18445</name>
</gene>
<reference evidence="1 2" key="1">
    <citation type="submission" date="2017-05" db="EMBL/GenBank/DDBJ databases">
        <title>Whole genome sequencing of Proteus mirabilis AR_0155.</title>
        <authorList>
            <person name="Conlan S."/>
            <person name="Thomas P.J."/>
            <person name="Mullikin J."/>
            <person name="Frank K.M."/>
            <person name="Segre J.A."/>
        </authorList>
    </citation>
    <scope>NUCLEOTIDE SEQUENCE [LARGE SCALE GENOMIC DNA]</scope>
    <source>
        <strain evidence="1 2">AR_0155</strain>
    </source>
</reference>